<protein>
    <submittedName>
        <fullName evidence="1">Uncharacterized protein</fullName>
    </submittedName>
</protein>
<comment type="caution">
    <text evidence="1">The sequence shown here is derived from an EMBL/GenBank/DDBJ whole genome shotgun (WGS) entry which is preliminary data.</text>
</comment>
<organism evidence="1 2">
    <name type="scientific">Prorocentrum cordatum</name>
    <dbReference type="NCBI Taxonomy" id="2364126"/>
    <lineage>
        <taxon>Eukaryota</taxon>
        <taxon>Sar</taxon>
        <taxon>Alveolata</taxon>
        <taxon>Dinophyceae</taxon>
        <taxon>Prorocentrales</taxon>
        <taxon>Prorocentraceae</taxon>
        <taxon>Prorocentrum</taxon>
    </lineage>
</organism>
<feature type="non-terminal residue" evidence="1">
    <location>
        <position position="96"/>
    </location>
</feature>
<accession>A0ABN9YI71</accession>
<reference evidence="1" key="1">
    <citation type="submission" date="2023-10" db="EMBL/GenBank/DDBJ databases">
        <authorList>
            <person name="Chen Y."/>
            <person name="Shah S."/>
            <person name="Dougan E. K."/>
            <person name="Thang M."/>
            <person name="Chan C."/>
        </authorList>
    </citation>
    <scope>NUCLEOTIDE SEQUENCE [LARGE SCALE GENOMIC DNA]</scope>
</reference>
<dbReference type="EMBL" id="CAUYUJ010022567">
    <property type="protein sequence ID" value="CAK0911360.1"/>
    <property type="molecule type" value="Genomic_DNA"/>
</dbReference>
<evidence type="ECO:0000313" key="1">
    <source>
        <dbReference type="EMBL" id="CAK0911360.1"/>
    </source>
</evidence>
<proteinExistence type="predicted"/>
<sequence length="96" mass="11354">VLRWRTRTDVPKWKQADRFFRALDQDQQRKLKDIDDDALTGSRGIDEIIARSDLLADERHGGERWKFAREYVVGYIRKQGDNHTEYCARVDPSFGK</sequence>
<evidence type="ECO:0000313" key="2">
    <source>
        <dbReference type="Proteomes" id="UP001189429"/>
    </source>
</evidence>
<feature type="non-terminal residue" evidence="1">
    <location>
        <position position="1"/>
    </location>
</feature>
<keyword evidence="2" id="KW-1185">Reference proteome</keyword>
<name>A0ABN9YI71_9DINO</name>
<dbReference type="Proteomes" id="UP001189429">
    <property type="component" value="Unassembled WGS sequence"/>
</dbReference>
<gene>
    <name evidence="1" type="ORF">PCOR1329_LOCUS85267</name>
</gene>